<dbReference type="PIRSF" id="PIRSF017082">
    <property type="entry name" value="YflP"/>
    <property type="match status" value="1"/>
</dbReference>
<proteinExistence type="inferred from homology"/>
<accession>A0ABQ1VMG9</accession>
<dbReference type="CDD" id="cd07012">
    <property type="entry name" value="PBP2_Bug_TTT"/>
    <property type="match status" value="1"/>
</dbReference>
<organism evidence="3 4">
    <name type="scientific">Paracoccus acridae</name>
    <dbReference type="NCBI Taxonomy" id="1795310"/>
    <lineage>
        <taxon>Bacteria</taxon>
        <taxon>Pseudomonadati</taxon>
        <taxon>Pseudomonadota</taxon>
        <taxon>Alphaproteobacteria</taxon>
        <taxon>Rhodobacterales</taxon>
        <taxon>Paracoccaceae</taxon>
        <taxon>Paracoccus</taxon>
    </lineage>
</organism>
<dbReference type="InterPro" id="IPR005064">
    <property type="entry name" value="BUG"/>
</dbReference>
<gene>
    <name evidence="3" type="ORF">GCM10011402_37490</name>
</gene>
<evidence type="ECO:0000256" key="2">
    <source>
        <dbReference type="SAM" id="SignalP"/>
    </source>
</evidence>
<dbReference type="EMBL" id="BMIV01000035">
    <property type="protein sequence ID" value="GGF81364.1"/>
    <property type="molecule type" value="Genomic_DNA"/>
</dbReference>
<evidence type="ECO:0000256" key="1">
    <source>
        <dbReference type="ARBA" id="ARBA00006987"/>
    </source>
</evidence>
<keyword evidence="4" id="KW-1185">Reference proteome</keyword>
<name>A0ABQ1VMG9_9RHOB</name>
<dbReference type="InterPro" id="IPR042100">
    <property type="entry name" value="Bug_dom1"/>
</dbReference>
<comment type="similarity">
    <text evidence="1">Belongs to the UPF0065 (bug) family.</text>
</comment>
<dbReference type="PANTHER" id="PTHR42928">
    <property type="entry name" value="TRICARBOXYLATE-BINDING PROTEIN"/>
    <property type="match status" value="1"/>
</dbReference>
<feature type="signal peptide" evidence="2">
    <location>
        <begin position="1"/>
        <end position="20"/>
    </location>
</feature>
<reference evidence="4" key="1">
    <citation type="journal article" date="2019" name="Int. J. Syst. Evol. Microbiol.">
        <title>The Global Catalogue of Microorganisms (GCM) 10K type strain sequencing project: providing services to taxonomists for standard genome sequencing and annotation.</title>
        <authorList>
            <consortium name="The Broad Institute Genomics Platform"/>
            <consortium name="The Broad Institute Genome Sequencing Center for Infectious Disease"/>
            <person name="Wu L."/>
            <person name="Ma J."/>
        </authorList>
    </citation>
    <scope>NUCLEOTIDE SEQUENCE [LARGE SCALE GENOMIC DNA]</scope>
    <source>
        <strain evidence="4">CGMCC 1.15419</strain>
    </source>
</reference>
<evidence type="ECO:0000313" key="3">
    <source>
        <dbReference type="EMBL" id="GGF81364.1"/>
    </source>
</evidence>
<evidence type="ECO:0000313" key="4">
    <source>
        <dbReference type="Proteomes" id="UP000640509"/>
    </source>
</evidence>
<keyword evidence="2" id="KW-0732">Signal</keyword>
<dbReference type="SUPFAM" id="SSF53850">
    <property type="entry name" value="Periplasmic binding protein-like II"/>
    <property type="match status" value="1"/>
</dbReference>
<dbReference type="Proteomes" id="UP000640509">
    <property type="component" value="Unassembled WGS sequence"/>
</dbReference>
<dbReference type="PANTHER" id="PTHR42928:SF5">
    <property type="entry name" value="BLR1237 PROTEIN"/>
    <property type="match status" value="1"/>
</dbReference>
<dbReference type="Gene3D" id="3.40.190.10">
    <property type="entry name" value="Periplasmic binding protein-like II"/>
    <property type="match status" value="1"/>
</dbReference>
<dbReference type="Pfam" id="PF03401">
    <property type="entry name" value="TctC"/>
    <property type="match status" value="1"/>
</dbReference>
<dbReference type="Gene3D" id="3.40.190.150">
    <property type="entry name" value="Bordetella uptake gene, domain 1"/>
    <property type="match status" value="1"/>
</dbReference>
<sequence>MKKLMIAAAGIAVSAGTAIAEYPERPITMIVAWNAGGGTDAIARVVAAGLEKELGVTVNVVNKPGGGGVIGHSEMLTTRPDGYTIGFASAEIASYYWAGNAQFKATDFNPIGLVNFDPSAFHVAADSEWQDLPAALEAIKSQPAGTYKTSGMGAGAAYHLAFAGLLKANGVDPMLVTHVPSQGAAPGFQELASGGVQIIPSSLPEGLSMMQAERSRPIAVLAEERLAAFPDVPTATEATGVEFSGGTWRGVVGPQGLEAEVAEKLAAAVQAVATSEEFTTFMNDKGFGAAAYNPEEFEAFLASQHTSVGEIMNDLGLAQRQE</sequence>
<comment type="caution">
    <text evidence="3">The sequence shown here is derived from an EMBL/GenBank/DDBJ whole genome shotgun (WGS) entry which is preliminary data.</text>
</comment>
<feature type="chain" id="PRO_5045159843" description="ABC transporter substrate-binding protein" evidence="2">
    <location>
        <begin position="21"/>
        <end position="322"/>
    </location>
</feature>
<protein>
    <recommendedName>
        <fullName evidence="5">ABC transporter substrate-binding protein</fullName>
    </recommendedName>
</protein>
<dbReference type="RefSeq" id="WP_188717247.1">
    <property type="nucleotide sequence ID" value="NZ_BMIV01000035.1"/>
</dbReference>
<evidence type="ECO:0008006" key="5">
    <source>
        <dbReference type="Google" id="ProtNLM"/>
    </source>
</evidence>